<dbReference type="InterPro" id="IPR011048">
    <property type="entry name" value="Haem_d1_sf"/>
</dbReference>
<dbReference type="SUPFAM" id="SSF82171">
    <property type="entry name" value="DPP6 N-terminal domain-like"/>
    <property type="match status" value="1"/>
</dbReference>
<evidence type="ECO:0000313" key="2">
    <source>
        <dbReference type="Proteomes" id="UP000075604"/>
    </source>
</evidence>
<organism evidence="1 2">
    <name type="scientific">Sorangium cellulosum</name>
    <name type="common">Polyangium cellulosum</name>
    <dbReference type="NCBI Taxonomy" id="56"/>
    <lineage>
        <taxon>Bacteria</taxon>
        <taxon>Pseudomonadati</taxon>
        <taxon>Myxococcota</taxon>
        <taxon>Polyangia</taxon>
        <taxon>Polyangiales</taxon>
        <taxon>Polyangiaceae</taxon>
        <taxon>Sorangium</taxon>
    </lineage>
</organism>
<protein>
    <submittedName>
        <fullName evidence="1">Uncharacterized protein</fullName>
    </submittedName>
</protein>
<proteinExistence type="predicted"/>
<name>A0A150PTL6_SORCE</name>
<dbReference type="Proteomes" id="UP000075604">
    <property type="component" value="Unassembled WGS sequence"/>
</dbReference>
<dbReference type="AlphaFoldDB" id="A0A150PTL6"/>
<dbReference type="SUPFAM" id="SSF51004">
    <property type="entry name" value="C-terminal (heme d1) domain of cytochrome cd1-nitrite reductase"/>
    <property type="match status" value="1"/>
</dbReference>
<dbReference type="EMBL" id="JELX01001420">
    <property type="protein sequence ID" value="KYF59065.1"/>
    <property type="molecule type" value="Genomic_DNA"/>
</dbReference>
<evidence type="ECO:0000313" key="1">
    <source>
        <dbReference type="EMBL" id="KYF59065.1"/>
    </source>
</evidence>
<comment type="caution">
    <text evidence="1">The sequence shown here is derived from an EMBL/GenBank/DDBJ whole genome shotgun (WGS) entry which is preliminary data.</text>
</comment>
<gene>
    <name evidence="1" type="ORF">BE04_03405</name>
</gene>
<accession>A0A150PTL6</accession>
<dbReference type="InterPro" id="IPR015943">
    <property type="entry name" value="WD40/YVTN_repeat-like_dom_sf"/>
</dbReference>
<sequence>MQQCLSDATFGQCVCPGDAGGTSGVSASSSGGTGGFGGNGAGGSGGDGGFGAGGSAASELIEVDVEARHVIADRVRGVFYATVGGDAAEHANSLVVVDAASAKVIDSVFVGSQPLTMALSDDGSTLWVSLQGSYEIRRVDLTSGSPVPGEQYPLPAGDWGDIGHAGPMVVLPGTTDSVALSLHREGVSPSYAGSVVVDSGVARPDQTSGHTGASRLTGGPAGWLFGFNNLHTGFGFYALEVTETGLVSTEHEELISGFDTDIVYADGRVYATSGEIVNVSTPSSPRKAGEFAFDGAVLPLAPEPRLLMLSVDFSEPAVLRLLDTETFAQIDAVTYPDLDIEGAFDLVSPDGESLAFIGSGGFDDPPRLFVLANPLDG</sequence>
<dbReference type="Gene3D" id="2.130.10.10">
    <property type="entry name" value="YVTN repeat-like/Quinoprotein amine dehydrogenase"/>
    <property type="match status" value="1"/>
</dbReference>
<reference evidence="1 2" key="1">
    <citation type="submission" date="2014-02" db="EMBL/GenBank/DDBJ databases">
        <title>The small core and large imbalanced accessory genome model reveals a collaborative survival strategy of Sorangium cellulosum strains in nature.</title>
        <authorList>
            <person name="Han K."/>
            <person name="Peng R."/>
            <person name="Blom J."/>
            <person name="Li Y.-Z."/>
        </authorList>
    </citation>
    <scope>NUCLEOTIDE SEQUENCE [LARGE SCALE GENOMIC DNA]</scope>
    <source>
        <strain evidence="1 2">So0157-18</strain>
    </source>
</reference>